<reference evidence="9" key="1">
    <citation type="submission" date="2021-05" db="EMBL/GenBank/DDBJ databases">
        <authorList>
            <person name="Pietrasiak N."/>
            <person name="Ward R."/>
            <person name="Stajich J.E."/>
            <person name="Kurbessoian T."/>
        </authorList>
    </citation>
    <scope>NUCLEOTIDE SEQUENCE</scope>
    <source>
        <strain evidence="9">HA4357-MV3</strain>
    </source>
</reference>
<evidence type="ECO:0008006" key="11">
    <source>
        <dbReference type="Google" id="ProtNLM"/>
    </source>
</evidence>
<proteinExistence type="predicted"/>
<dbReference type="SMART" id="SM00710">
    <property type="entry name" value="PbH1"/>
    <property type="match status" value="9"/>
</dbReference>
<dbReference type="PANTHER" id="PTHR11319">
    <property type="entry name" value="G PROTEIN-COUPLED RECEPTOR-RELATED"/>
    <property type="match status" value="1"/>
</dbReference>
<keyword evidence="6" id="KW-0472">Membrane</keyword>
<dbReference type="InterPro" id="IPR059226">
    <property type="entry name" value="Choice_anch_Q_dom"/>
</dbReference>
<comment type="caution">
    <text evidence="9">The sequence shown here is derived from an EMBL/GenBank/DDBJ whole genome shotgun (WGS) entry which is preliminary data.</text>
</comment>
<feature type="compositionally biased region" description="Low complexity" evidence="8">
    <location>
        <begin position="506"/>
        <end position="519"/>
    </location>
</feature>
<evidence type="ECO:0000256" key="5">
    <source>
        <dbReference type="ARBA" id="ARBA00022729"/>
    </source>
</evidence>
<evidence type="ECO:0000256" key="4">
    <source>
        <dbReference type="ARBA" id="ARBA00022525"/>
    </source>
</evidence>
<gene>
    <name evidence="9" type="ORF">KME28_02345</name>
</gene>
<evidence type="ECO:0000256" key="1">
    <source>
        <dbReference type="ARBA" id="ARBA00004196"/>
    </source>
</evidence>
<feature type="region of interest" description="Disordered" evidence="8">
    <location>
        <begin position="488"/>
        <end position="529"/>
    </location>
</feature>
<dbReference type="Proteomes" id="UP000813215">
    <property type="component" value="Unassembled WGS sequence"/>
</dbReference>
<organism evidence="9 10">
    <name type="scientific">Pelatocladus maniniholoensis HA4357-MV3</name>
    <dbReference type="NCBI Taxonomy" id="1117104"/>
    <lineage>
        <taxon>Bacteria</taxon>
        <taxon>Bacillati</taxon>
        <taxon>Cyanobacteriota</taxon>
        <taxon>Cyanophyceae</taxon>
        <taxon>Nostocales</taxon>
        <taxon>Nostocaceae</taxon>
        <taxon>Pelatocladus</taxon>
    </lineage>
</organism>
<dbReference type="InterPro" id="IPR011050">
    <property type="entry name" value="Pectin_lyase_fold/virulence"/>
</dbReference>
<reference evidence="9" key="2">
    <citation type="journal article" date="2022" name="Microbiol. Resour. Announc.">
        <title>Metagenome Sequencing to Explore Phylogenomics of Terrestrial Cyanobacteria.</title>
        <authorList>
            <person name="Ward R.D."/>
            <person name="Stajich J.E."/>
            <person name="Johansen J.R."/>
            <person name="Huntemann M."/>
            <person name="Clum A."/>
            <person name="Foster B."/>
            <person name="Foster B."/>
            <person name="Roux S."/>
            <person name="Palaniappan K."/>
            <person name="Varghese N."/>
            <person name="Mukherjee S."/>
            <person name="Reddy T.B.K."/>
            <person name="Daum C."/>
            <person name="Copeland A."/>
            <person name="Chen I.A."/>
            <person name="Ivanova N.N."/>
            <person name="Kyrpides N.C."/>
            <person name="Shapiro N."/>
            <person name="Eloe-Fadrosh E.A."/>
            <person name="Pietrasiak N."/>
        </authorList>
    </citation>
    <scope>NUCLEOTIDE SEQUENCE</scope>
    <source>
        <strain evidence="9">HA4357-MV3</strain>
    </source>
</reference>
<accession>A0A9E3H544</accession>
<dbReference type="SUPFAM" id="SSF51126">
    <property type="entry name" value="Pectin lyase-like"/>
    <property type="match status" value="2"/>
</dbReference>
<name>A0A9E3H544_9NOST</name>
<evidence type="ECO:0000256" key="3">
    <source>
        <dbReference type="ARBA" id="ARBA00004613"/>
    </source>
</evidence>
<dbReference type="PANTHER" id="PTHR11319:SF35">
    <property type="entry name" value="OUTER MEMBRANE PROTEIN PMPC-RELATED"/>
    <property type="match status" value="1"/>
</dbReference>
<dbReference type="NCBIfam" id="NF041518">
    <property type="entry name" value="choice_anch_Q"/>
    <property type="match status" value="1"/>
</dbReference>
<dbReference type="Pfam" id="PF02415">
    <property type="entry name" value="Chlam_PMP"/>
    <property type="match status" value="2"/>
</dbReference>
<dbReference type="InterPro" id="IPR012334">
    <property type="entry name" value="Pectin_lyas_fold"/>
</dbReference>
<dbReference type="NCBIfam" id="TIGR01376">
    <property type="entry name" value="POMP_repeat"/>
    <property type="match status" value="1"/>
</dbReference>
<evidence type="ECO:0000256" key="8">
    <source>
        <dbReference type="SAM" id="MobiDB-lite"/>
    </source>
</evidence>
<comment type="subcellular location">
    <subcellularLocation>
        <location evidence="1">Cell envelope</location>
    </subcellularLocation>
    <subcellularLocation>
        <location evidence="2">Cell outer membrane</location>
    </subcellularLocation>
    <subcellularLocation>
        <location evidence="3">Secreted</location>
    </subcellularLocation>
</comment>
<evidence type="ECO:0000256" key="2">
    <source>
        <dbReference type="ARBA" id="ARBA00004442"/>
    </source>
</evidence>
<keyword evidence="7" id="KW-0998">Cell outer membrane</keyword>
<dbReference type="GO" id="GO:0005576">
    <property type="term" value="C:extracellular region"/>
    <property type="evidence" value="ECO:0007669"/>
    <property type="project" value="UniProtKB-SubCell"/>
</dbReference>
<evidence type="ECO:0000313" key="10">
    <source>
        <dbReference type="Proteomes" id="UP000813215"/>
    </source>
</evidence>
<dbReference type="InterPro" id="IPR003368">
    <property type="entry name" value="POMP_repeat"/>
</dbReference>
<sequence length="643" mass="66844">MAIINVTNNADNGEGSLRVALESAQAGDIIQFDPSLANQTITLTSGELPITKDVTIDGAGAENLTINGNNSTRVFSVSSYVNATVKNLTLTNGMVTGTDGRGGAIAAWDYSTLQVENCNFNNNSSYQGGAVYVGYGSKATVLGSSFDSNDGTLGNSGFSGGAIATYGSGVLVVKDSEFTNNKGVNGGAIYSLLGELTVENSVFINNSSEGDIGGGAIFTDGANPVGPGSTVGGTIAIHGCQFENNHTKGEGGALFLYGYGPDTIILEDSTVIGNTADFNANGIGRGGGLRANSALTINNVTFAENTAAKQGGAIWLDGHSPVNITNTTFSENKAIEDAGGAMFVNTDESVPVNITNSTIVYNEAGRANGAFWIYSPTQPVTLTNSIVAYNTASDPSQQQVGYQLQDGGGNIEFPAPEIGNQVVAGSQIVDPLLGPLQDIGGVLVHPLLSGSPAINSGVTVSGVPTTDQLGSSRDNQPDIGAFEMVVTASPQSSQEDPLLSGTTSPQNQQNSNYQNNITNDVEGNDVLTGSNNNPQLIGYNSNDILIGDYSYNQLTDGRVSDGFIYPNISAEDNIIPDSNSTNGVIDMNQNTDQSKLSSQNLFSEYIRPRQQGLGTSVNPDSRDFLDSSQYQNLLIPNDVTVNN</sequence>
<keyword evidence="5" id="KW-0732">Signal</keyword>
<evidence type="ECO:0000256" key="7">
    <source>
        <dbReference type="ARBA" id="ARBA00023237"/>
    </source>
</evidence>
<feature type="compositionally biased region" description="Polar residues" evidence="8">
    <location>
        <begin position="488"/>
        <end position="505"/>
    </location>
</feature>
<evidence type="ECO:0000256" key="6">
    <source>
        <dbReference type="ARBA" id="ARBA00023136"/>
    </source>
</evidence>
<dbReference type="GO" id="GO:0009279">
    <property type="term" value="C:cell outer membrane"/>
    <property type="evidence" value="ECO:0007669"/>
    <property type="project" value="UniProtKB-SubCell"/>
</dbReference>
<dbReference type="EMBL" id="JAHHHW010000022">
    <property type="protein sequence ID" value="MBW4430614.1"/>
    <property type="molecule type" value="Genomic_DNA"/>
</dbReference>
<dbReference type="AlphaFoldDB" id="A0A9E3H544"/>
<protein>
    <recommendedName>
        <fullName evidence="11">Right handed beta helix domain-containing protein</fullName>
    </recommendedName>
</protein>
<dbReference type="InterPro" id="IPR006626">
    <property type="entry name" value="PbH1"/>
</dbReference>
<keyword evidence="4" id="KW-0964">Secreted</keyword>
<evidence type="ECO:0000313" key="9">
    <source>
        <dbReference type="EMBL" id="MBW4430614.1"/>
    </source>
</evidence>
<dbReference type="Gene3D" id="2.160.20.10">
    <property type="entry name" value="Single-stranded right-handed beta-helix, Pectin lyase-like"/>
    <property type="match status" value="1"/>
</dbReference>